<feature type="domain" description="Streptococcal pilin isopeptide linkage" evidence="1">
    <location>
        <begin position="259"/>
        <end position="373"/>
    </location>
</feature>
<dbReference type="InterPro" id="IPR038174">
    <property type="entry name" value="Strep_pil_link_sf"/>
</dbReference>
<dbReference type="Gene3D" id="2.60.40.3050">
    <property type="match status" value="2"/>
</dbReference>
<dbReference type="EMBL" id="VTFZ01000001">
    <property type="protein sequence ID" value="MRX79087.1"/>
    <property type="molecule type" value="Genomic_DNA"/>
</dbReference>
<protein>
    <recommendedName>
        <fullName evidence="1">Streptococcal pilin isopeptide linkage domain-containing protein</fullName>
    </recommendedName>
</protein>
<evidence type="ECO:0000313" key="2">
    <source>
        <dbReference type="EMBL" id="MRX79087.1"/>
    </source>
</evidence>
<proteinExistence type="predicted"/>
<accession>A0A7K0G5K1</accession>
<evidence type="ECO:0000313" key="3">
    <source>
        <dbReference type="Proteomes" id="UP000470010"/>
    </source>
</evidence>
<keyword evidence="3" id="KW-1185">Reference proteome</keyword>
<reference evidence="3" key="1">
    <citation type="submission" date="2019-08" db="EMBL/GenBank/DDBJ databases">
        <title>Arthrobacter sp. nov., isolated from plateau pika and Tibetan wild ass.</title>
        <authorList>
            <person name="Ge Y."/>
        </authorList>
    </citation>
    <scope>NUCLEOTIDE SEQUENCE [LARGE SCALE GENOMIC DNA]</scope>
    <source>
        <strain evidence="3">HF-1365</strain>
    </source>
</reference>
<comment type="caution">
    <text evidence="2">The sequence shown here is derived from an EMBL/GenBank/DDBJ whole genome shotgun (WGS) entry which is preliminary data.</text>
</comment>
<dbReference type="InterPro" id="IPR022464">
    <property type="entry name" value="Strep_pil_isopept_link"/>
</dbReference>
<dbReference type="AlphaFoldDB" id="A0A7K0G5K1"/>
<sequence>MPRAIGLAVGGALVSLGADEVARLLLEQAVQHLLDGLADELPQVGPQGLLVQCYDGLGHGLLPACFFSRQSEIIPGRAVPSFLSGRYAAVKVRKKLYVTIAFREVSYQLAGSKVLETNGYAGETLADGEYAFALYEVGADGSETKIEEVSNGTPNGDAASFQFSPITYTEAGTHTYKVYELGTDGQPGTGGTDADNVFYSTAVYTVTVTVTQSNDGRGLSASAQVTDAEGATASDVLFTNTYTPKEVVVGTSGSAQIGGTKTLAVSDGADCALAEGEFTFVLLDANGDEVRRVTNAADGSFVFDDLTFDAAGTYSYTVAEVNGSAGGIGYDDSLFAVTVKVTEDTDANALVADVSYAKDGATVDAVSFENTYTAASTTASIGAFKQLNGGTLADGQFTFELAGSEGAPMPEGAQDGVATAASAADGTVSFRKGDLAKRLGCGGRLPRGW</sequence>
<name>A0A7K0G5K1_9ACTN</name>
<dbReference type="Pfam" id="PF12892">
    <property type="entry name" value="FctA"/>
    <property type="match status" value="2"/>
</dbReference>
<evidence type="ECO:0000259" key="1">
    <source>
        <dbReference type="Pfam" id="PF12892"/>
    </source>
</evidence>
<organism evidence="2 3">
    <name type="scientific">Enorma shizhengliae</name>
    <dbReference type="NCBI Taxonomy" id="2606615"/>
    <lineage>
        <taxon>Bacteria</taxon>
        <taxon>Bacillati</taxon>
        <taxon>Actinomycetota</taxon>
        <taxon>Coriobacteriia</taxon>
        <taxon>Coriobacteriales</taxon>
        <taxon>Coriobacteriaceae</taxon>
        <taxon>Enorma</taxon>
    </lineage>
</organism>
<feature type="domain" description="Streptococcal pilin isopeptide linkage" evidence="1">
    <location>
        <begin position="110"/>
        <end position="243"/>
    </location>
</feature>
<dbReference type="NCBIfam" id="TIGR03786">
    <property type="entry name" value="strep_pil_rpt"/>
    <property type="match status" value="2"/>
</dbReference>
<gene>
    <name evidence="2" type="ORF">GJE22_00440</name>
</gene>
<dbReference type="Proteomes" id="UP000470010">
    <property type="component" value="Unassembled WGS sequence"/>
</dbReference>